<accession>X1E6S6</accession>
<dbReference type="EMBL" id="BART01020504">
    <property type="protein sequence ID" value="GAH04363.1"/>
    <property type="molecule type" value="Genomic_DNA"/>
</dbReference>
<sequence>MESLIDHIISEYDLDERTPERLILLHDGDYVKLSGPLAYRRALYAHNSNYSVFLSVSDTVLYIPDGATRLETLSEPATPVDGAEYRDLYLMAAEEPSSGVIIKTGPYGIEYYNPLLNAYGALAPVDVPVGSKIGIRAHGLNDLPWTQSMSIYVYIYDPDGVQIKMGLGINFSVRPGGRVPSGNVEVVADKPGTYTATIKLWAVIP</sequence>
<comment type="caution">
    <text evidence="1">The sequence shown here is derived from an EMBL/GenBank/DDBJ whole genome shotgun (WGS) entry which is preliminary data.</text>
</comment>
<gene>
    <name evidence="1" type="ORF">S01H4_38082</name>
</gene>
<evidence type="ECO:0000313" key="1">
    <source>
        <dbReference type="EMBL" id="GAH04363.1"/>
    </source>
</evidence>
<dbReference type="AlphaFoldDB" id="X1E6S6"/>
<name>X1E6S6_9ZZZZ</name>
<organism evidence="1">
    <name type="scientific">marine sediment metagenome</name>
    <dbReference type="NCBI Taxonomy" id="412755"/>
    <lineage>
        <taxon>unclassified sequences</taxon>
        <taxon>metagenomes</taxon>
        <taxon>ecological metagenomes</taxon>
    </lineage>
</organism>
<reference evidence="1" key="1">
    <citation type="journal article" date="2014" name="Front. Microbiol.">
        <title>High frequency of phylogenetically diverse reductive dehalogenase-homologous genes in deep subseafloor sedimentary metagenomes.</title>
        <authorList>
            <person name="Kawai M."/>
            <person name="Futagami T."/>
            <person name="Toyoda A."/>
            <person name="Takaki Y."/>
            <person name="Nishi S."/>
            <person name="Hori S."/>
            <person name="Arai W."/>
            <person name="Tsubouchi T."/>
            <person name="Morono Y."/>
            <person name="Uchiyama I."/>
            <person name="Ito T."/>
            <person name="Fujiyama A."/>
            <person name="Inagaki F."/>
            <person name="Takami H."/>
        </authorList>
    </citation>
    <scope>NUCLEOTIDE SEQUENCE</scope>
    <source>
        <strain evidence="1">Expedition CK06-06</strain>
    </source>
</reference>
<protein>
    <submittedName>
        <fullName evidence="1">Uncharacterized protein</fullName>
    </submittedName>
</protein>
<proteinExistence type="predicted"/>